<feature type="domain" description="Fe/B12 periplasmic-binding" evidence="2">
    <location>
        <begin position="42"/>
        <end position="345"/>
    </location>
</feature>
<reference evidence="4" key="1">
    <citation type="submission" date="2017-05" db="EMBL/GenBank/DDBJ databases">
        <authorList>
            <person name="Sharma S."/>
            <person name="Sidhu C."/>
            <person name="Pinnaka A.K."/>
        </authorList>
    </citation>
    <scope>NUCLEOTIDE SEQUENCE [LARGE SCALE GENOMIC DNA]</scope>
    <source>
        <strain evidence="4">AK93</strain>
    </source>
</reference>
<dbReference type="SUPFAM" id="SSF53807">
    <property type="entry name" value="Helical backbone' metal receptor"/>
    <property type="match status" value="1"/>
</dbReference>
<dbReference type="InterPro" id="IPR002491">
    <property type="entry name" value="ABC_transptr_periplasmic_BD"/>
</dbReference>
<dbReference type="AlphaFoldDB" id="A0A3E0WZW7"/>
<keyword evidence="1" id="KW-0732">Signal</keyword>
<dbReference type="Proteomes" id="UP000256763">
    <property type="component" value="Unassembled WGS sequence"/>
</dbReference>
<evidence type="ECO:0000313" key="4">
    <source>
        <dbReference type="Proteomes" id="UP000256763"/>
    </source>
</evidence>
<evidence type="ECO:0000256" key="1">
    <source>
        <dbReference type="SAM" id="SignalP"/>
    </source>
</evidence>
<dbReference type="PROSITE" id="PS50983">
    <property type="entry name" value="FE_B12_PBP"/>
    <property type="match status" value="1"/>
</dbReference>
<dbReference type="RefSeq" id="WP_116302367.1">
    <property type="nucleotide sequence ID" value="NZ_NFZV01000010.1"/>
</dbReference>
<dbReference type="OrthoDB" id="9775594at2"/>
<feature type="signal peptide" evidence="1">
    <location>
        <begin position="1"/>
        <end position="21"/>
    </location>
</feature>
<accession>A0A3E0WZW7</accession>
<dbReference type="PANTHER" id="PTHR30535">
    <property type="entry name" value="VITAMIN B12-BINDING PROTEIN"/>
    <property type="match status" value="1"/>
</dbReference>
<dbReference type="Gene3D" id="3.40.50.1980">
    <property type="entry name" value="Nitrogenase molybdenum iron protein domain"/>
    <property type="match status" value="2"/>
</dbReference>
<dbReference type="EMBL" id="NFZW01000003">
    <property type="protein sequence ID" value="RFA38639.1"/>
    <property type="molecule type" value="Genomic_DNA"/>
</dbReference>
<feature type="chain" id="PRO_5017790519" evidence="1">
    <location>
        <begin position="22"/>
        <end position="371"/>
    </location>
</feature>
<dbReference type="InterPro" id="IPR050902">
    <property type="entry name" value="ABC_Transporter_SBP"/>
</dbReference>
<organism evidence="3 4">
    <name type="scientific">Alkalilimnicola ehrlichii</name>
    <dbReference type="NCBI Taxonomy" id="351052"/>
    <lineage>
        <taxon>Bacteria</taxon>
        <taxon>Pseudomonadati</taxon>
        <taxon>Pseudomonadota</taxon>
        <taxon>Gammaproteobacteria</taxon>
        <taxon>Chromatiales</taxon>
        <taxon>Ectothiorhodospiraceae</taxon>
        <taxon>Alkalilimnicola</taxon>
    </lineage>
</organism>
<dbReference type="Pfam" id="PF01497">
    <property type="entry name" value="Peripla_BP_2"/>
    <property type="match status" value="1"/>
</dbReference>
<sequence>MNATCRLLLFFLILWGTYAHAGETVITDLAGREVTVPDKVERILLGEDRFIHALAILERPDPLARVAAMLGQFRELDPVTYAQYQERFPHLAEVTRVGHTSAASFSVEQAIAAQPDIAFLGLIGHGPTVEDRATVARLERAGITVVFVDFRKDPLANTPRSIEVMGKVLGRTQEAEEYLDFYRSEMARVLDVIEARQPRSPTVFIESRVGFAEGCCETMVNGMLGQFVDRLGGRNLAQGLIPGTHGVVSLEFLLSEQPDVYIATAIGTNADGPRTPYIALGAGVDSERAYASLDRAMQRRGIAQLESVRAERAHAIWHTFYDSPFNVVAVQVFAQWLYPGLFPDLDPRATHEEIFARFQPVPLDGTYWISL</sequence>
<evidence type="ECO:0000313" key="3">
    <source>
        <dbReference type="EMBL" id="RFA38639.1"/>
    </source>
</evidence>
<dbReference type="PANTHER" id="PTHR30535:SF34">
    <property type="entry name" value="MOLYBDATE-BINDING PROTEIN MOLA"/>
    <property type="match status" value="1"/>
</dbReference>
<evidence type="ECO:0000259" key="2">
    <source>
        <dbReference type="PROSITE" id="PS50983"/>
    </source>
</evidence>
<protein>
    <submittedName>
        <fullName evidence="3">Iron ABC transporter substrate-binding protein</fullName>
    </submittedName>
</protein>
<comment type="caution">
    <text evidence="3">The sequence shown here is derived from an EMBL/GenBank/DDBJ whole genome shotgun (WGS) entry which is preliminary data.</text>
</comment>
<gene>
    <name evidence="3" type="ORF">CAL65_04715</name>
</gene>
<name>A0A3E0WZW7_9GAMM</name>
<keyword evidence="4" id="KW-1185">Reference proteome</keyword>
<proteinExistence type="predicted"/>